<dbReference type="InterPro" id="IPR023343">
    <property type="entry name" value="Penicillin_amidase_dom1"/>
</dbReference>
<dbReference type="PANTHER" id="PTHR34218:SF4">
    <property type="entry name" value="ACYL-HOMOSERINE LACTONE ACYLASE QUIP"/>
    <property type="match status" value="1"/>
</dbReference>
<dbReference type="PANTHER" id="PTHR34218">
    <property type="entry name" value="PEPTIDASE S45 PENICILLIN AMIDASE"/>
    <property type="match status" value="1"/>
</dbReference>
<dbReference type="VEuPathDB" id="AmoebaDB:NAEGRDRAFT_80942"/>
<evidence type="ECO:0000256" key="1">
    <source>
        <dbReference type="ARBA" id="ARBA00006586"/>
    </source>
</evidence>
<dbReference type="RefSeq" id="XP_002673491.1">
    <property type="nucleotide sequence ID" value="XM_002673445.1"/>
</dbReference>
<keyword evidence="3" id="KW-0865">Zymogen</keyword>
<keyword evidence="4" id="KW-1133">Transmembrane helix</keyword>
<feature type="transmembrane region" description="Helical" evidence="4">
    <location>
        <begin position="12"/>
        <end position="35"/>
    </location>
</feature>
<dbReference type="Gene3D" id="2.30.120.10">
    <property type="match status" value="1"/>
</dbReference>
<dbReference type="KEGG" id="ngr:NAEGRDRAFT_80942"/>
<dbReference type="OMA" id="HANDIHL"/>
<dbReference type="OrthoDB" id="330152at2759"/>
<dbReference type="SUPFAM" id="SSF56235">
    <property type="entry name" value="N-terminal nucleophile aminohydrolases (Ntn hydrolases)"/>
    <property type="match status" value="1"/>
</dbReference>
<accession>D2VR61</accession>
<dbReference type="GO" id="GO:0016811">
    <property type="term" value="F:hydrolase activity, acting on carbon-nitrogen (but not peptide) bonds, in linear amides"/>
    <property type="evidence" value="ECO:0007669"/>
    <property type="project" value="InterPro"/>
</dbReference>
<name>D2VR61_NAEGR</name>
<gene>
    <name evidence="5" type="ORF">NAEGRDRAFT_80942</name>
</gene>
<dbReference type="GO" id="GO:0017000">
    <property type="term" value="P:antibiotic biosynthetic process"/>
    <property type="evidence" value="ECO:0007669"/>
    <property type="project" value="InterPro"/>
</dbReference>
<dbReference type="GeneID" id="8864588"/>
<dbReference type="InterPro" id="IPR043147">
    <property type="entry name" value="Penicillin_amidase_A-knob"/>
</dbReference>
<evidence type="ECO:0000256" key="4">
    <source>
        <dbReference type="SAM" id="Phobius"/>
    </source>
</evidence>
<dbReference type="InterPro" id="IPR029055">
    <property type="entry name" value="Ntn_hydrolases_N"/>
</dbReference>
<feature type="transmembrane region" description="Helical" evidence="4">
    <location>
        <begin position="172"/>
        <end position="195"/>
    </location>
</feature>
<dbReference type="Gene3D" id="1.10.439.10">
    <property type="entry name" value="Penicillin Amidohydrolase, domain 1"/>
    <property type="match status" value="1"/>
</dbReference>
<evidence type="ECO:0000256" key="3">
    <source>
        <dbReference type="ARBA" id="ARBA00023145"/>
    </source>
</evidence>
<evidence type="ECO:0000313" key="5">
    <source>
        <dbReference type="EMBL" id="EFC40747.1"/>
    </source>
</evidence>
<comment type="similarity">
    <text evidence="1">Belongs to the peptidase S45 family.</text>
</comment>
<dbReference type="InterPro" id="IPR043146">
    <property type="entry name" value="Penicillin_amidase_N_B-knob"/>
</dbReference>
<dbReference type="Proteomes" id="UP000006671">
    <property type="component" value="Unassembled WGS sequence"/>
</dbReference>
<dbReference type="EMBL" id="GG738890">
    <property type="protein sequence ID" value="EFC40747.1"/>
    <property type="molecule type" value="Genomic_DNA"/>
</dbReference>
<sequence length="1072" mass="119486">MANNRSSPSSVVIWWVVAIAISSVLFFVPLIYLIATIPHLIAICNSLFAFVVLSLVGFFLILAVWVGIMIRDMNKNVVNKTTKRSVLEEEVDEGRLNDYQRTFGNQARLLNGGGDDEMSGEEYDDDDEESLIQQQQGNNELVMEESNRAANLIEETRRNQQYKQTTEYIVQFLRVGSFLIFIVLLIGLLLFSIWIGTTKSRAEGLLRGSMSINEIVTRANAGDVSYKEAQPYIQKFLEQLGQSTVKVERDSNDVIHITAPNEYTLYFTQGFVHAQERLWQIDTLKSTIKGELSSLFGYGLIFSDQYYLTMGLYEAAQRDWANLGDDLKQRLEAYAYGLNTYAKLLPGLPVEFQLLSYKPGVFTGVDILAHHKYISLTLAGNIHSEIARYGLELVGLSYDRIKTILPNSYPNGFPIISSPNANITYQPSSTTSSTTSRSSSSSTRKKSLSASISVLAGQIISGLEDLVDIFSSSSTIRQRFALSMFDPQNHFSSPEQKNAFLQASNNWVIGGAYTSTGKPLHANDIHLHFQGPNIFLLMHLKIESSTKPMQVIGASIAGLPCVIVGRNGNGISWSITNAGADTMDTYLIDENADGLTYNYGGAKNSYTIKTVTLSVKGGSKAMFNVTTAGSFGPLVDKLYNIPNLPKQKRLALRYLDVLLKTDKSTQTFFDLPYTTNYDQFIEAFKNLNAPVLNILYADNNNNIGYIMAGKLPKRGSTTTDNLGLRPVKTYDSTEKSYTWETDDSGNYKTNAFDDLPDIAPEVATSRFIFSANNKAEANPVTTITNDYSLLYGRSMRIQSLVSSLIARKNITLSDMAKVQSDSVSVLYLMNRNIFARMKPFTDTYKEGVRNDLANNWDGDMKPDSKYATIFEYWMTYLTNLAANETKQDNDLPFSKKKSFPLSLRYALSAIQTELSTGVTDQNCKSFSSDKTCLGYAKDQLEAVLVALRSKFSFVPLYSSYRIHQTKFTHPIFGAYGLTGCLGTRISRKSGGTDTINEGGPSDANLSNNFGPTYRQIIDHANPESSVFIMPMGQSGNIFSDTYDNYLQAWEDGKYIPMKTKDYIVRDVLIIAK</sequence>
<dbReference type="Pfam" id="PF01804">
    <property type="entry name" value="Penicil_amidase"/>
    <property type="match status" value="1"/>
</dbReference>
<evidence type="ECO:0000256" key="2">
    <source>
        <dbReference type="ARBA" id="ARBA00022801"/>
    </source>
</evidence>
<dbReference type="Gene3D" id="1.10.1400.10">
    <property type="match status" value="1"/>
</dbReference>
<protein>
    <submittedName>
        <fullName evidence="5">Penicillin amidase domain-containing protein</fullName>
    </submittedName>
</protein>
<feature type="transmembrane region" description="Helical" evidence="4">
    <location>
        <begin position="47"/>
        <end position="70"/>
    </location>
</feature>
<reference evidence="5 6" key="1">
    <citation type="journal article" date="2010" name="Cell">
        <title>The genome of Naegleria gruberi illuminates early eukaryotic versatility.</title>
        <authorList>
            <person name="Fritz-Laylin L.K."/>
            <person name="Prochnik S.E."/>
            <person name="Ginger M.L."/>
            <person name="Dacks J.B."/>
            <person name="Carpenter M.L."/>
            <person name="Field M.C."/>
            <person name="Kuo A."/>
            <person name="Paredez A."/>
            <person name="Chapman J."/>
            <person name="Pham J."/>
            <person name="Shu S."/>
            <person name="Neupane R."/>
            <person name="Cipriano M."/>
            <person name="Mancuso J."/>
            <person name="Tu H."/>
            <person name="Salamov A."/>
            <person name="Lindquist E."/>
            <person name="Shapiro H."/>
            <person name="Lucas S."/>
            <person name="Grigoriev I.V."/>
            <person name="Cande W.Z."/>
            <person name="Fulton C."/>
            <person name="Rokhsar D.S."/>
            <person name="Dawson S.C."/>
        </authorList>
    </citation>
    <scope>NUCLEOTIDE SEQUENCE [LARGE SCALE GENOMIC DNA]</scope>
    <source>
        <strain evidence="5 6">NEG-M</strain>
    </source>
</reference>
<keyword evidence="4" id="KW-0472">Membrane</keyword>
<keyword evidence="6" id="KW-1185">Reference proteome</keyword>
<keyword evidence="2" id="KW-0378">Hydrolase</keyword>
<dbReference type="InterPro" id="IPR002692">
    <property type="entry name" value="S45"/>
</dbReference>
<dbReference type="eggNOG" id="ENOG502S0YK">
    <property type="taxonomic scope" value="Eukaryota"/>
</dbReference>
<organism evidence="6">
    <name type="scientific">Naegleria gruberi</name>
    <name type="common">Amoeba</name>
    <dbReference type="NCBI Taxonomy" id="5762"/>
    <lineage>
        <taxon>Eukaryota</taxon>
        <taxon>Discoba</taxon>
        <taxon>Heterolobosea</taxon>
        <taxon>Tetramitia</taxon>
        <taxon>Eutetramitia</taxon>
        <taxon>Vahlkampfiidae</taxon>
        <taxon>Naegleria</taxon>
    </lineage>
</organism>
<proteinExistence type="inferred from homology"/>
<keyword evidence="4" id="KW-0812">Transmembrane</keyword>
<dbReference type="Gene3D" id="3.60.20.10">
    <property type="entry name" value="Glutamine Phosphoribosylpyrophosphate, subunit 1, domain 1"/>
    <property type="match status" value="1"/>
</dbReference>
<dbReference type="InParanoid" id="D2VR61"/>
<evidence type="ECO:0000313" key="6">
    <source>
        <dbReference type="Proteomes" id="UP000006671"/>
    </source>
</evidence>
<dbReference type="MEROPS" id="S45.003"/>
<dbReference type="AlphaFoldDB" id="D2VR61"/>